<dbReference type="Proteomes" id="UP001597459">
    <property type="component" value="Unassembled WGS sequence"/>
</dbReference>
<proteinExistence type="predicted"/>
<evidence type="ECO:0000313" key="3">
    <source>
        <dbReference type="Proteomes" id="UP001597459"/>
    </source>
</evidence>
<comment type="caution">
    <text evidence="2">The sequence shown here is derived from an EMBL/GenBank/DDBJ whole genome shotgun (WGS) entry which is preliminary data.</text>
</comment>
<protein>
    <submittedName>
        <fullName evidence="2">DUF4374 domain-containing protein</fullName>
    </submittedName>
</protein>
<dbReference type="EMBL" id="JBHULX010000002">
    <property type="protein sequence ID" value="MFD2589810.1"/>
    <property type="molecule type" value="Genomic_DNA"/>
</dbReference>
<sequence>MNTKVISLGVLFIIVLSLFSCSSDDDTPNTVEEDPKKDYKFLLALALPATDLYPFHIIDDVETGNANILDAQEIPNLPYNVVINGKDGYIYLNSETKLTKYEVNEDGILTPLGSVPNTGISGGPVSEFLSDNRLLVSTGARAADGGVFNYQIINTTDMTEETAGTITLPINEGDKSAPSLYILKDNKIYVPFYHADANWGAFNQASIAIYNAETMAYEKVITTDKAAGVGFSVVSSHAIVENGDLYLTSTNTDYWGANESIPSGIVRIKAGASDFDDTYFFNLSEKFGGNHTAGMAYAGNNKAVVQVFRSDLITEYKDYQGSYVIEYHAIDLITKETTKLNLPLSKYPRRTVRSIGNGKVAIVGNTETEGNNIYIYDAATNTVTKGLSYTGTDAIQGFLPFK</sequence>
<keyword evidence="3" id="KW-1185">Reference proteome</keyword>
<keyword evidence="1" id="KW-0732">Signal</keyword>
<evidence type="ECO:0000256" key="1">
    <source>
        <dbReference type="SAM" id="SignalP"/>
    </source>
</evidence>
<feature type="chain" id="PRO_5045144030" evidence="1">
    <location>
        <begin position="23"/>
        <end position="402"/>
    </location>
</feature>
<reference evidence="3" key="1">
    <citation type="journal article" date="2019" name="Int. J. Syst. Evol. Microbiol.">
        <title>The Global Catalogue of Microorganisms (GCM) 10K type strain sequencing project: providing services to taxonomists for standard genome sequencing and annotation.</title>
        <authorList>
            <consortium name="The Broad Institute Genomics Platform"/>
            <consortium name="The Broad Institute Genome Sequencing Center for Infectious Disease"/>
            <person name="Wu L."/>
            <person name="Ma J."/>
        </authorList>
    </citation>
    <scope>NUCLEOTIDE SEQUENCE [LARGE SCALE GENOMIC DNA]</scope>
    <source>
        <strain evidence="3">KCTC 42423</strain>
    </source>
</reference>
<dbReference type="Pfam" id="PF14298">
    <property type="entry name" value="DUF4374"/>
    <property type="match status" value="1"/>
</dbReference>
<gene>
    <name evidence="2" type="ORF">ACFSTE_03140</name>
</gene>
<accession>A0ABW5N2S5</accession>
<dbReference type="RefSeq" id="WP_176029356.1">
    <property type="nucleotide sequence ID" value="NZ_JBHSJV010000001.1"/>
</dbReference>
<dbReference type="PROSITE" id="PS51257">
    <property type="entry name" value="PROKAR_LIPOPROTEIN"/>
    <property type="match status" value="1"/>
</dbReference>
<feature type="signal peptide" evidence="1">
    <location>
        <begin position="1"/>
        <end position="22"/>
    </location>
</feature>
<dbReference type="InterPro" id="IPR025401">
    <property type="entry name" value="DUF4374"/>
</dbReference>
<evidence type="ECO:0000313" key="2">
    <source>
        <dbReference type="EMBL" id="MFD2589810.1"/>
    </source>
</evidence>
<name>A0ABW5N2S5_9FLAO</name>
<organism evidence="2 3">
    <name type="scientific">Aquimarina hainanensis</name>
    <dbReference type="NCBI Taxonomy" id="1578017"/>
    <lineage>
        <taxon>Bacteria</taxon>
        <taxon>Pseudomonadati</taxon>
        <taxon>Bacteroidota</taxon>
        <taxon>Flavobacteriia</taxon>
        <taxon>Flavobacteriales</taxon>
        <taxon>Flavobacteriaceae</taxon>
        <taxon>Aquimarina</taxon>
    </lineage>
</organism>